<evidence type="ECO:0000313" key="2">
    <source>
        <dbReference type="Proteomes" id="UP000273252"/>
    </source>
</evidence>
<dbReference type="RefSeq" id="WP_120029623.1">
    <property type="nucleotide sequence ID" value="NZ_QVMU01000002.1"/>
</dbReference>
<dbReference type="EMBL" id="QVMU01000002">
    <property type="protein sequence ID" value="RJX74287.1"/>
    <property type="molecule type" value="Genomic_DNA"/>
</dbReference>
<keyword evidence="2" id="KW-1185">Reference proteome</keyword>
<name>A0A3A6QZK6_9VIBR</name>
<organism evidence="1 2">
    <name type="scientific">Vibrio sinensis</name>
    <dbReference type="NCBI Taxonomy" id="2302434"/>
    <lineage>
        <taxon>Bacteria</taxon>
        <taxon>Pseudomonadati</taxon>
        <taxon>Pseudomonadota</taxon>
        <taxon>Gammaproteobacteria</taxon>
        <taxon>Vibrionales</taxon>
        <taxon>Vibrionaceae</taxon>
        <taxon>Vibrio</taxon>
    </lineage>
</organism>
<accession>A0A3A6QZK6</accession>
<dbReference type="OrthoDB" id="5868676at2"/>
<sequence length="161" mass="18336">MKIIYFDTFSLLYSHQYVAANESVACAIEAHRFKPAQLFIQNVQPDLEAAKKLEASALKSGCLLFPTGNYYTKDLFIENNIFSEQSFAPEVDLSRRVKLDDSNSVRRLIAHAHLLEAEWFVCGDIGFEELLSAFPHRYLRSKFGEGVSAELLEKIDQLKDI</sequence>
<protein>
    <submittedName>
        <fullName evidence="1">Uncharacterized protein</fullName>
    </submittedName>
</protein>
<gene>
    <name evidence="1" type="ORF">DZ860_03910</name>
</gene>
<proteinExistence type="predicted"/>
<dbReference type="AlphaFoldDB" id="A0A3A6QZK6"/>
<comment type="caution">
    <text evidence="1">The sequence shown here is derived from an EMBL/GenBank/DDBJ whole genome shotgun (WGS) entry which is preliminary data.</text>
</comment>
<dbReference type="Proteomes" id="UP000273252">
    <property type="component" value="Unassembled WGS sequence"/>
</dbReference>
<evidence type="ECO:0000313" key="1">
    <source>
        <dbReference type="EMBL" id="RJX74287.1"/>
    </source>
</evidence>
<reference evidence="1 2" key="1">
    <citation type="submission" date="2018-08" db="EMBL/GenBank/DDBJ databases">
        <title>Vibrio isolated from the Eastern China Marginal Seas.</title>
        <authorList>
            <person name="Li Y."/>
        </authorList>
    </citation>
    <scope>NUCLEOTIDE SEQUENCE [LARGE SCALE GENOMIC DNA]</scope>
    <source>
        <strain evidence="1 2">BEI233</strain>
    </source>
</reference>